<dbReference type="GO" id="GO:0007091">
    <property type="term" value="P:metaphase/anaphase transition of mitotic cell cycle"/>
    <property type="evidence" value="ECO:0007669"/>
    <property type="project" value="TreeGrafter"/>
</dbReference>
<dbReference type="AlphaFoldDB" id="A0AAD4R717"/>
<gene>
    <name evidence="2" type="ORF">DdX_08461</name>
</gene>
<dbReference type="EMBL" id="JAKKPZ010000013">
    <property type="protein sequence ID" value="KAI1714367.1"/>
    <property type="molecule type" value="Genomic_DNA"/>
</dbReference>
<comment type="caution">
    <text evidence="2">The sequence shown here is derived from an EMBL/GenBank/DDBJ whole genome shotgun (WGS) entry which is preliminary data.</text>
</comment>
<dbReference type="Pfam" id="PF25773">
    <property type="entry name" value="TPR_ANAPC2"/>
    <property type="match status" value="1"/>
</dbReference>
<organism evidence="2 3">
    <name type="scientific">Ditylenchus destructor</name>
    <dbReference type="NCBI Taxonomy" id="166010"/>
    <lineage>
        <taxon>Eukaryota</taxon>
        <taxon>Metazoa</taxon>
        <taxon>Ecdysozoa</taxon>
        <taxon>Nematoda</taxon>
        <taxon>Chromadorea</taxon>
        <taxon>Rhabditida</taxon>
        <taxon>Tylenchina</taxon>
        <taxon>Tylenchomorpha</taxon>
        <taxon>Sphaerularioidea</taxon>
        <taxon>Anguinidae</taxon>
        <taxon>Anguininae</taxon>
        <taxon>Ditylenchus</taxon>
    </lineage>
</organism>
<dbReference type="GO" id="GO:0005680">
    <property type="term" value="C:anaphase-promoting complex"/>
    <property type="evidence" value="ECO:0007669"/>
    <property type="project" value="TreeGrafter"/>
</dbReference>
<accession>A0AAD4R717</accession>
<dbReference type="GO" id="GO:0070979">
    <property type="term" value="P:protein K11-linked ubiquitination"/>
    <property type="evidence" value="ECO:0007669"/>
    <property type="project" value="TreeGrafter"/>
</dbReference>
<evidence type="ECO:0000313" key="3">
    <source>
        <dbReference type="Proteomes" id="UP001201812"/>
    </source>
</evidence>
<feature type="domain" description="Anaphase-promoting complex subunit 2 TPR repeats" evidence="1">
    <location>
        <begin position="15"/>
        <end position="107"/>
    </location>
</feature>
<name>A0AAD4R717_9BILA</name>
<dbReference type="PANTHER" id="PTHR45957:SF1">
    <property type="entry name" value="ANAPHASE-PROMOTING COMPLEX SUBUNIT 2"/>
    <property type="match status" value="1"/>
</dbReference>
<keyword evidence="3" id="KW-1185">Reference proteome</keyword>
<dbReference type="PANTHER" id="PTHR45957">
    <property type="entry name" value="ANAPHASE-PROMOTING COMPLEX SUBUNIT 2"/>
    <property type="match status" value="1"/>
</dbReference>
<reference evidence="2" key="1">
    <citation type="submission" date="2022-01" db="EMBL/GenBank/DDBJ databases">
        <title>Genome Sequence Resource for Two Populations of Ditylenchus destructor, the Migratory Endoparasitic Phytonematode.</title>
        <authorList>
            <person name="Zhang H."/>
            <person name="Lin R."/>
            <person name="Xie B."/>
        </authorList>
    </citation>
    <scope>NUCLEOTIDE SEQUENCE</scope>
    <source>
        <strain evidence="2">BazhouSP</strain>
    </source>
</reference>
<dbReference type="Proteomes" id="UP001201812">
    <property type="component" value="Unassembled WGS sequence"/>
</dbReference>
<proteinExistence type="predicted"/>
<sequence>MSCTRASAERAAIDFLTTKCFELFVEQFPNSKVGIVKLRQLMQSNGWHGREKFVQELDNAIKTRLLHVGVNTHDILKGYAAIVEGLALFDPSFVLVHKVCRKIRDYVK</sequence>
<evidence type="ECO:0000313" key="2">
    <source>
        <dbReference type="EMBL" id="KAI1714367.1"/>
    </source>
</evidence>
<dbReference type="InterPro" id="IPR044554">
    <property type="entry name" value="ANAPC2"/>
</dbReference>
<protein>
    <submittedName>
        <fullName evidence="2">Anaphase-promoting complex subunit 2</fullName>
    </submittedName>
</protein>
<dbReference type="InterPro" id="IPR057975">
    <property type="entry name" value="TPR_ANAPC2"/>
</dbReference>
<evidence type="ECO:0000259" key="1">
    <source>
        <dbReference type="Pfam" id="PF25773"/>
    </source>
</evidence>